<comment type="caution">
    <text evidence="13">The sequence shown here is derived from an EMBL/GenBank/DDBJ whole genome shotgun (WGS) entry which is preliminary data.</text>
</comment>
<keyword evidence="2 9" id="KW-0808">Transferase</keyword>
<feature type="binding site" evidence="9">
    <location>
        <begin position="34"/>
        <end position="38"/>
    </location>
    <ligand>
        <name>4-amino-2-methyl-5-(diphosphooxymethyl)pyrimidine</name>
        <dbReference type="ChEBI" id="CHEBI:57841"/>
    </ligand>
</feature>
<dbReference type="InterPro" id="IPR036206">
    <property type="entry name" value="ThiamineP_synth_sf"/>
</dbReference>
<dbReference type="EC" id="2.5.1.3" evidence="9"/>
<dbReference type="HAMAP" id="MF_00097">
    <property type="entry name" value="TMP_synthase"/>
    <property type="match status" value="1"/>
</dbReference>
<evidence type="ECO:0000256" key="6">
    <source>
        <dbReference type="ARBA" id="ARBA00047334"/>
    </source>
</evidence>
<evidence type="ECO:0000256" key="1">
    <source>
        <dbReference type="ARBA" id="ARBA00005165"/>
    </source>
</evidence>
<feature type="binding site" evidence="9">
    <location>
        <begin position="131"/>
        <end position="133"/>
    </location>
    <ligand>
        <name>2-[(2R,5Z)-2-carboxy-4-methylthiazol-5(2H)-ylidene]ethyl phosphate</name>
        <dbReference type="ChEBI" id="CHEBI:62899"/>
    </ligand>
</feature>
<gene>
    <name evidence="9" type="primary">thiE</name>
    <name evidence="13" type="ORF">FRX97_07990</name>
</gene>
<evidence type="ECO:0000313" key="13">
    <source>
        <dbReference type="EMBL" id="TXC78648.1"/>
    </source>
</evidence>
<dbReference type="Proteomes" id="UP000321168">
    <property type="component" value="Unassembled WGS sequence"/>
</dbReference>
<dbReference type="Pfam" id="PF02581">
    <property type="entry name" value="TMP-TENI"/>
    <property type="match status" value="1"/>
</dbReference>
<evidence type="ECO:0000256" key="5">
    <source>
        <dbReference type="ARBA" id="ARBA00022977"/>
    </source>
</evidence>
<dbReference type="UniPathway" id="UPA00060">
    <property type="reaction ID" value="UER00141"/>
</dbReference>
<feature type="binding site" evidence="9">
    <location>
        <position position="134"/>
    </location>
    <ligand>
        <name>4-amino-2-methyl-5-(diphosphooxymethyl)pyrimidine</name>
        <dbReference type="ChEBI" id="CHEBI:57841"/>
    </ligand>
</feature>
<evidence type="ECO:0000256" key="10">
    <source>
        <dbReference type="RuleBase" id="RU003826"/>
    </source>
</evidence>
<protein>
    <recommendedName>
        <fullName evidence="9">Thiamine-phosphate synthase</fullName>
        <shortName evidence="9">TP synthase</shortName>
        <shortName evidence="9">TPS</shortName>
        <ecNumber evidence="9">2.5.1.3</ecNumber>
    </recommendedName>
    <alternativeName>
        <fullName evidence="9">Thiamine-phosphate pyrophosphorylase</fullName>
        <shortName evidence="9">TMP pyrophosphorylase</shortName>
        <shortName evidence="9">TMP-PPase</shortName>
    </alternativeName>
</protein>
<keyword evidence="14" id="KW-1185">Reference proteome</keyword>
<comment type="pathway">
    <text evidence="1 9 11">Cofactor biosynthesis; thiamine diphosphate biosynthesis; thiamine phosphate from 4-amino-2-methyl-5-diphosphomethylpyrimidine and 4-methyl-5-(2-phosphoethyl)-thiazole: step 1/1.</text>
</comment>
<comment type="similarity">
    <text evidence="9 10">Belongs to the thiamine-phosphate synthase family.</text>
</comment>
<keyword evidence="4 9" id="KW-0460">Magnesium</keyword>
<dbReference type="NCBIfam" id="TIGR00693">
    <property type="entry name" value="thiE"/>
    <property type="match status" value="1"/>
</dbReference>
<dbReference type="OrthoDB" id="9812206at2"/>
<evidence type="ECO:0000313" key="14">
    <source>
        <dbReference type="Proteomes" id="UP000321168"/>
    </source>
</evidence>
<name>A0A5C6V4G9_9FLAO</name>
<dbReference type="PANTHER" id="PTHR20857">
    <property type="entry name" value="THIAMINE-PHOSPHATE PYROPHOSPHORYLASE"/>
    <property type="match status" value="1"/>
</dbReference>
<dbReference type="EMBL" id="VORB01000006">
    <property type="protein sequence ID" value="TXC78648.1"/>
    <property type="molecule type" value="Genomic_DNA"/>
</dbReference>
<evidence type="ECO:0000256" key="9">
    <source>
        <dbReference type="HAMAP-Rule" id="MF_00097"/>
    </source>
</evidence>
<feature type="binding site" evidence="9">
    <location>
        <position position="167"/>
    </location>
    <ligand>
        <name>2-[(2R,5Z)-2-carboxy-4-methylthiazol-5(2H)-ylidene]ethyl phosphate</name>
        <dbReference type="ChEBI" id="CHEBI:62899"/>
    </ligand>
</feature>
<dbReference type="GO" id="GO:0009229">
    <property type="term" value="P:thiamine diphosphate biosynthetic process"/>
    <property type="evidence" value="ECO:0007669"/>
    <property type="project" value="UniProtKB-UniRule"/>
</dbReference>
<proteinExistence type="inferred from homology"/>
<dbReference type="GO" id="GO:0009228">
    <property type="term" value="P:thiamine biosynthetic process"/>
    <property type="evidence" value="ECO:0007669"/>
    <property type="project" value="UniProtKB-KW"/>
</dbReference>
<evidence type="ECO:0000259" key="12">
    <source>
        <dbReference type="Pfam" id="PF02581"/>
    </source>
</evidence>
<comment type="function">
    <text evidence="9">Condenses 4-methyl-5-(beta-hydroxyethyl)thiazole monophosphate (THZ-P) and 2-methyl-4-amino-5-hydroxymethyl pyrimidine pyrophosphate (HMP-PP) to form thiamine monophosphate (TMP).</text>
</comment>
<dbReference type="RefSeq" id="WP_147014675.1">
    <property type="nucleotide sequence ID" value="NZ_VORB01000006.1"/>
</dbReference>
<evidence type="ECO:0000256" key="3">
    <source>
        <dbReference type="ARBA" id="ARBA00022723"/>
    </source>
</evidence>
<sequence length="207" mass="22401">MLVSRLHYISQALNGYSHAEMIERALASGVDWVQLRVKNEPEDFILNQAQQARALCSRFGAKLIINDHPAVAKAVGADGVHLGLSDISVSEARKLLGAKAIIGGTCNTYEDVKRRIAEGVDYVGLGPYRFTKTKEKLSPVLGLDGYRSLMKFLGEVNPQIPVIAIGGITIEDIHPLRDAGVHGVALASLINHADAPEKVITEIKTKL</sequence>
<dbReference type="InterPro" id="IPR022998">
    <property type="entry name" value="ThiamineP_synth_TenI"/>
</dbReference>
<evidence type="ECO:0000256" key="2">
    <source>
        <dbReference type="ARBA" id="ARBA00022679"/>
    </source>
</evidence>
<comment type="catalytic activity">
    <reaction evidence="6 9 10">
        <text>4-methyl-5-(2-phosphooxyethyl)-thiazole + 4-amino-2-methyl-5-(diphosphooxymethyl)pyrimidine + H(+) = thiamine phosphate + diphosphate</text>
        <dbReference type="Rhea" id="RHEA:22328"/>
        <dbReference type="ChEBI" id="CHEBI:15378"/>
        <dbReference type="ChEBI" id="CHEBI:33019"/>
        <dbReference type="ChEBI" id="CHEBI:37575"/>
        <dbReference type="ChEBI" id="CHEBI:57841"/>
        <dbReference type="ChEBI" id="CHEBI:58296"/>
        <dbReference type="EC" id="2.5.1.3"/>
    </reaction>
</comment>
<dbReference type="InterPro" id="IPR034291">
    <property type="entry name" value="TMP_synthase"/>
</dbReference>
<dbReference type="GO" id="GO:0000287">
    <property type="term" value="F:magnesium ion binding"/>
    <property type="evidence" value="ECO:0007669"/>
    <property type="project" value="UniProtKB-UniRule"/>
</dbReference>
<feature type="binding site" evidence="9">
    <location>
        <position position="86"/>
    </location>
    <ligand>
        <name>Mg(2+)</name>
        <dbReference type="ChEBI" id="CHEBI:18420"/>
    </ligand>
</feature>
<accession>A0A5C6V4G9</accession>
<dbReference type="GO" id="GO:0005737">
    <property type="term" value="C:cytoplasm"/>
    <property type="evidence" value="ECO:0007669"/>
    <property type="project" value="TreeGrafter"/>
</dbReference>
<evidence type="ECO:0000256" key="8">
    <source>
        <dbReference type="ARBA" id="ARBA00047883"/>
    </source>
</evidence>
<feature type="binding site" evidence="9">
    <location>
        <position position="67"/>
    </location>
    <ligand>
        <name>Mg(2+)</name>
        <dbReference type="ChEBI" id="CHEBI:18420"/>
    </ligand>
</feature>
<feature type="binding site" evidence="9">
    <location>
        <position position="105"/>
    </location>
    <ligand>
        <name>4-amino-2-methyl-5-(diphosphooxymethyl)pyrimidine</name>
        <dbReference type="ChEBI" id="CHEBI:57841"/>
    </ligand>
</feature>
<keyword evidence="3 9" id="KW-0479">Metal-binding</keyword>
<organism evidence="13 14">
    <name type="scientific">Luteibaculum oceani</name>
    <dbReference type="NCBI Taxonomy" id="1294296"/>
    <lineage>
        <taxon>Bacteria</taxon>
        <taxon>Pseudomonadati</taxon>
        <taxon>Bacteroidota</taxon>
        <taxon>Flavobacteriia</taxon>
        <taxon>Flavobacteriales</taxon>
        <taxon>Luteibaculaceae</taxon>
        <taxon>Luteibaculum</taxon>
    </lineage>
</organism>
<feature type="binding site" evidence="9">
    <location>
        <position position="66"/>
    </location>
    <ligand>
        <name>4-amino-2-methyl-5-(diphosphooxymethyl)pyrimidine</name>
        <dbReference type="ChEBI" id="CHEBI:57841"/>
    </ligand>
</feature>
<dbReference type="GO" id="GO:0004789">
    <property type="term" value="F:thiamine-phosphate diphosphorylase activity"/>
    <property type="evidence" value="ECO:0007669"/>
    <property type="project" value="UniProtKB-UniRule"/>
</dbReference>
<evidence type="ECO:0000256" key="11">
    <source>
        <dbReference type="RuleBase" id="RU004253"/>
    </source>
</evidence>
<dbReference type="PANTHER" id="PTHR20857:SF15">
    <property type="entry name" value="THIAMINE-PHOSPHATE SYNTHASE"/>
    <property type="match status" value="1"/>
</dbReference>
<dbReference type="Gene3D" id="3.20.20.70">
    <property type="entry name" value="Aldolase class I"/>
    <property type="match status" value="1"/>
</dbReference>
<comment type="catalytic activity">
    <reaction evidence="7 9 10">
        <text>2-(2-carboxy-4-methylthiazol-5-yl)ethyl phosphate + 4-amino-2-methyl-5-(diphosphooxymethyl)pyrimidine + 2 H(+) = thiamine phosphate + CO2 + diphosphate</text>
        <dbReference type="Rhea" id="RHEA:47848"/>
        <dbReference type="ChEBI" id="CHEBI:15378"/>
        <dbReference type="ChEBI" id="CHEBI:16526"/>
        <dbReference type="ChEBI" id="CHEBI:33019"/>
        <dbReference type="ChEBI" id="CHEBI:37575"/>
        <dbReference type="ChEBI" id="CHEBI:57841"/>
        <dbReference type="ChEBI" id="CHEBI:62890"/>
        <dbReference type="EC" id="2.5.1.3"/>
    </reaction>
</comment>
<comment type="cofactor">
    <cofactor evidence="9">
        <name>Mg(2+)</name>
        <dbReference type="ChEBI" id="CHEBI:18420"/>
    </cofactor>
    <text evidence="9">Binds 1 Mg(2+) ion per subunit.</text>
</comment>
<evidence type="ECO:0000256" key="7">
    <source>
        <dbReference type="ARBA" id="ARBA00047851"/>
    </source>
</evidence>
<reference evidence="13 14" key="1">
    <citation type="submission" date="2019-08" db="EMBL/GenBank/DDBJ databases">
        <title>Genome of Luteibaculum oceani JCM 18817.</title>
        <authorList>
            <person name="Bowman J.P."/>
        </authorList>
    </citation>
    <scope>NUCLEOTIDE SEQUENCE [LARGE SCALE GENOMIC DNA]</scope>
    <source>
        <strain evidence="13 14">JCM 18817</strain>
    </source>
</reference>
<dbReference type="SUPFAM" id="SSF51391">
    <property type="entry name" value="Thiamin phosphate synthase"/>
    <property type="match status" value="1"/>
</dbReference>
<dbReference type="NCBIfam" id="NF000736">
    <property type="entry name" value="PRK00043.2-3"/>
    <property type="match status" value="1"/>
</dbReference>
<dbReference type="AlphaFoldDB" id="A0A5C6V4G9"/>
<feature type="domain" description="Thiamine phosphate synthase/TenI" evidence="12">
    <location>
        <begin position="15"/>
        <end position="189"/>
    </location>
</feature>
<comment type="caution">
    <text evidence="9">Lacks conserved residue(s) required for the propagation of feature annotation.</text>
</comment>
<dbReference type="CDD" id="cd00564">
    <property type="entry name" value="TMP_TenI"/>
    <property type="match status" value="1"/>
</dbReference>
<keyword evidence="5 9" id="KW-0784">Thiamine biosynthesis</keyword>
<comment type="catalytic activity">
    <reaction evidence="8 9 10">
        <text>2-[(2R,5Z)-2-carboxy-4-methylthiazol-5(2H)-ylidene]ethyl phosphate + 4-amino-2-methyl-5-(diphosphooxymethyl)pyrimidine + 2 H(+) = thiamine phosphate + CO2 + diphosphate</text>
        <dbReference type="Rhea" id="RHEA:47844"/>
        <dbReference type="ChEBI" id="CHEBI:15378"/>
        <dbReference type="ChEBI" id="CHEBI:16526"/>
        <dbReference type="ChEBI" id="CHEBI:33019"/>
        <dbReference type="ChEBI" id="CHEBI:37575"/>
        <dbReference type="ChEBI" id="CHEBI:57841"/>
        <dbReference type="ChEBI" id="CHEBI:62899"/>
        <dbReference type="EC" id="2.5.1.3"/>
    </reaction>
</comment>
<dbReference type="InterPro" id="IPR013785">
    <property type="entry name" value="Aldolase_TIM"/>
</dbReference>
<evidence type="ECO:0000256" key="4">
    <source>
        <dbReference type="ARBA" id="ARBA00022842"/>
    </source>
</evidence>